<evidence type="ECO:0000313" key="2">
    <source>
        <dbReference type="Proteomes" id="UP000317557"/>
    </source>
</evidence>
<organism evidence="1 2">
    <name type="scientific">Gracilimonas mengyeensis</name>
    <dbReference type="NCBI Taxonomy" id="1302730"/>
    <lineage>
        <taxon>Bacteria</taxon>
        <taxon>Pseudomonadati</taxon>
        <taxon>Balneolota</taxon>
        <taxon>Balneolia</taxon>
        <taxon>Balneolales</taxon>
        <taxon>Balneolaceae</taxon>
        <taxon>Gracilimonas</taxon>
    </lineage>
</organism>
<sequence length="39" mass="4064">MGGNKMQGTEKKALLHTYSFVVDGVGQIVLKASSNIAGL</sequence>
<keyword evidence="2" id="KW-1185">Reference proteome</keyword>
<protein>
    <submittedName>
        <fullName evidence="1">Uncharacterized protein</fullName>
    </submittedName>
</protein>
<accession>A0A521AYA6</accession>
<dbReference type="EMBL" id="FXTP01000001">
    <property type="protein sequence ID" value="SMO39795.1"/>
    <property type="molecule type" value="Genomic_DNA"/>
</dbReference>
<evidence type="ECO:0000313" key="1">
    <source>
        <dbReference type="EMBL" id="SMO39795.1"/>
    </source>
</evidence>
<name>A0A521AYA6_9BACT</name>
<dbReference type="AlphaFoldDB" id="A0A521AYA6"/>
<dbReference type="Proteomes" id="UP000317557">
    <property type="component" value="Unassembled WGS sequence"/>
</dbReference>
<reference evidence="1 2" key="1">
    <citation type="submission" date="2017-05" db="EMBL/GenBank/DDBJ databases">
        <authorList>
            <person name="Varghese N."/>
            <person name="Submissions S."/>
        </authorList>
    </citation>
    <scope>NUCLEOTIDE SEQUENCE [LARGE SCALE GENOMIC DNA]</scope>
    <source>
        <strain evidence="1 2">DSM 21985</strain>
    </source>
</reference>
<proteinExistence type="predicted"/>
<gene>
    <name evidence="1" type="ORF">SAMN06265219_101438</name>
</gene>